<evidence type="ECO:0000313" key="1">
    <source>
        <dbReference type="EMBL" id="KAG0653473.1"/>
    </source>
</evidence>
<dbReference type="Proteomes" id="UP000750334">
    <property type="component" value="Unassembled WGS sequence"/>
</dbReference>
<comment type="caution">
    <text evidence="1">The sequence shown here is derived from an EMBL/GenBank/DDBJ whole genome shotgun (WGS) entry which is preliminary data.</text>
</comment>
<organism evidence="1 2">
    <name type="scientific">Maudiozyma exigua</name>
    <name type="common">Yeast</name>
    <name type="synonym">Kazachstania exigua</name>
    <dbReference type="NCBI Taxonomy" id="34358"/>
    <lineage>
        <taxon>Eukaryota</taxon>
        <taxon>Fungi</taxon>
        <taxon>Dikarya</taxon>
        <taxon>Ascomycota</taxon>
        <taxon>Saccharomycotina</taxon>
        <taxon>Saccharomycetes</taxon>
        <taxon>Saccharomycetales</taxon>
        <taxon>Saccharomycetaceae</taxon>
        <taxon>Maudiozyma</taxon>
    </lineage>
</organism>
<keyword evidence="2" id="KW-1185">Reference proteome</keyword>
<gene>
    <name evidence="1" type="ORF">C6P45_003854</name>
</gene>
<dbReference type="OrthoDB" id="4067302at2759"/>
<name>A0A9P6VRI1_MAUEX</name>
<dbReference type="EMBL" id="PUHR01000425">
    <property type="protein sequence ID" value="KAG0653473.1"/>
    <property type="molecule type" value="Genomic_DNA"/>
</dbReference>
<sequence>MTRTTEKPENSLTAFLVPVNVNKSTRTTEFHNNFNQNEQVLFNDQTLNANYLTGKKLLSKEISSTGPHLHACMVDINTTQTGSGTDSTTKVTPIKNIANINLSEREGNEYVLFDEVNKFNEFIELVYTIHN</sequence>
<dbReference type="AlphaFoldDB" id="A0A9P6VRI1"/>
<proteinExistence type="predicted"/>
<protein>
    <submittedName>
        <fullName evidence="1">Uncharacterized protein</fullName>
    </submittedName>
</protein>
<evidence type="ECO:0000313" key="2">
    <source>
        <dbReference type="Proteomes" id="UP000750334"/>
    </source>
</evidence>
<accession>A0A9P6VRI1</accession>
<reference evidence="1 2" key="1">
    <citation type="submission" date="2020-11" db="EMBL/GenBank/DDBJ databases">
        <title>Kefir isolates.</title>
        <authorList>
            <person name="Marcisauskas S."/>
            <person name="Kim Y."/>
            <person name="Blasche S."/>
        </authorList>
    </citation>
    <scope>NUCLEOTIDE SEQUENCE [LARGE SCALE GENOMIC DNA]</scope>
    <source>
        <strain evidence="1 2">OG2</strain>
    </source>
</reference>